<evidence type="ECO:0000313" key="2">
    <source>
        <dbReference type="EMBL" id="PKQ46010.1"/>
    </source>
</evidence>
<keyword evidence="1" id="KW-0732">Signal</keyword>
<gene>
    <name evidence="2" type="ORF">CSW08_04495</name>
</gene>
<feature type="chain" id="PRO_5014703972" description="DUF2490 domain-containing protein" evidence="1">
    <location>
        <begin position="31"/>
        <end position="176"/>
    </location>
</feature>
<dbReference type="AlphaFoldDB" id="A0A2N3HM16"/>
<evidence type="ECO:0000256" key="1">
    <source>
        <dbReference type="SAM" id="SignalP"/>
    </source>
</evidence>
<accession>A0A2N3HM16</accession>
<protein>
    <recommendedName>
        <fullName evidence="4">DUF2490 domain-containing protein</fullName>
    </recommendedName>
</protein>
<dbReference type="EMBL" id="PJEO01000015">
    <property type="protein sequence ID" value="PKQ46010.1"/>
    <property type="molecule type" value="Genomic_DNA"/>
</dbReference>
<dbReference type="Proteomes" id="UP000233435">
    <property type="component" value="Unassembled WGS sequence"/>
</dbReference>
<comment type="caution">
    <text evidence="2">The sequence shown here is derived from an EMBL/GenBank/DDBJ whole genome shotgun (WGS) entry which is preliminary data.</text>
</comment>
<organism evidence="2 3">
    <name type="scientific">Confluentibacter flavum</name>
    <dbReference type="NCBI Taxonomy" id="1909700"/>
    <lineage>
        <taxon>Bacteria</taxon>
        <taxon>Pseudomonadati</taxon>
        <taxon>Bacteroidota</taxon>
        <taxon>Flavobacteriia</taxon>
        <taxon>Flavobacteriales</taxon>
        <taxon>Flavobacteriaceae</taxon>
        <taxon>Confluentibacter</taxon>
    </lineage>
</organism>
<keyword evidence="3" id="KW-1185">Reference proteome</keyword>
<evidence type="ECO:0000313" key="3">
    <source>
        <dbReference type="Proteomes" id="UP000233435"/>
    </source>
</evidence>
<name>A0A2N3HM16_9FLAO</name>
<dbReference type="InterPro" id="IPR019619">
    <property type="entry name" value="DUF2490"/>
</dbReference>
<dbReference type="Pfam" id="PF10677">
    <property type="entry name" value="DUF2490"/>
    <property type="match status" value="1"/>
</dbReference>
<reference evidence="2 3" key="1">
    <citation type="submission" date="2017-12" db="EMBL/GenBank/DDBJ databases">
        <title>Confluentibacter flavum sp. nov., isolated from the saline lake.</title>
        <authorList>
            <person name="Yu L."/>
        </authorList>
    </citation>
    <scope>NUCLEOTIDE SEQUENCE [LARGE SCALE GENOMIC DNA]</scope>
    <source>
        <strain evidence="2 3">3B</strain>
    </source>
</reference>
<proteinExistence type="predicted"/>
<feature type="signal peptide" evidence="1">
    <location>
        <begin position="1"/>
        <end position="30"/>
    </location>
</feature>
<evidence type="ECO:0008006" key="4">
    <source>
        <dbReference type="Google" id="ProtNLM"/>
    </source>
</evidence>
<sequence length="176" mass="20767">MSRILILKRIFKRLLIAVVLISFLSHKTSAQNKTVTHENQQWLQYYNETKLNNHWTLLADASYRWKDGFNESSQFIVRSALGYAIKQNLRVSAGFAYSGFYSQDALNRMEYRPHQELVFINNLNNIKFNHRLRVEERFFNLLDNSNNTLIFASGIVLPSTLPYSNYQKPILKAYFY</sequence>